<sequence>MALLYQFGLLSNGNLFKHKMLLSNKPMSSLSTISTSCVVPCTIQCKTSTFVVSDQNNNTACRRVDSFKPSIWDYDYIQSVRSDFVEESYTKERDRLKEEVKVMFSKLEDIVDQLEFIDVLQRLGVAAHFSLEIRSIMENAYNDNNNNGILKKKTNLYATALEFRLLRQHGYNVTSSDVFNGFLDSENRFDSRLSVDIKGLLSLYEASFLTMEGEVILDDGRDFSSKSLKEFVVSKNKGENDMMFLLVTHSLELPLHWRTSRLEARWFIDVYERGQNVSPSLHRLAKLDFNIVQVQHQEDLKHASRWWKRIGLVEKLNYAIIRDRIVENFFWTVALAFEPQHGHFRRLMTKVNALITSIDDIYDTYGTWEELQLFTRVVDRWDTNALDELPDYMKICFLALYNFVHEVAFDFLQDNGQNIIPHLKKAWSDLCKSYLVEARWYYYDYKPTLQEYMENAWISISAPVILVHTYFALPTITNDENFVRLEDYCETIHSSATILRLANDVGTSKREKETGDIPKAMECYMNETGASESDARRHINSLVFEAWKKINKEAANSSYSKSFIRIAENLARMSLYMYQHGDGHTVQGPQTINHITSLLFQPIVGI</sequence>
<dbReference type="FunFam" id="1.10.600.10:FF:000007">
    <property type="entry name" value="Isoprene synthase, chloroplastic"/>
    <property type="match status" value="1"/>
</dbReference>
<dbReference type="InterPro" id="IPR008949">
    <property type="entry name" value="Isoprenoid_synthase_dom_sf"/>
</dbReference>
<evidence type="ECO:0000256" key="4">
    <source>
        <dbReference type="ARBA" id="ARBA00023239"/>
    </source>
</evidence>
<dbReference type="GO" id="GO:0009611">
    <property type="term" value="P:response to wounding"/>
    <property type="evidence" value="ECO:0007669"/>
    <property type="project" value="UniProtKB-ARBA"/>
</dbReference>
<dbReference type="InterPro" id="IPR034741">
    <property type="entry name" value="Terpene_cyclase-like_1_C"/>
</dbReference>
<dbReference type="CDD" id="cd00684">
    <property type="entry name" value="Terpene_cyclase_plant_C1"/>
    <property type="match status" value="1"/>
</dbReference>
<evidence type="ECO:0000259" key="6">
    <source>
        <dbReference type="Pfam" id="PF03936"/>
    </source>
</evidence>
<reference evidence="7" key="1">
    <citation type="submission" date="2023-10" db="EMBL/GenBank/DDBJ databases">
        <title>Chromosome-level genome of the transformable northern wattle, Acacia crassicarpa.</title>
        <authorList>
            <person name="Massaro I."/>
            <person name="Sinha N.R."/>
            <person name="Poethig S."/>
            <person name="Leichty A.R."/>
        </authorList>
    </citation>
    <scope>NUCLEOTIDE SEQUENCE</scope>
    <source>
        <strain evidence="7">Acra3RX</strain>
        <tissue evidence="7">Leaf</tissue>
    </source>
</reference>
<dbReference type="PANTHER" id="PTHR31225:SF244">
    <property type="entry name" value="1,8-CINEOLE SYNTHASE 1, CHLOROPLASTIC-RELATED"/>
    <property type="match status" value="1"/>
</dbReference>
<feature type="domain" description="Terpene synthase N-terminal" evidence="5">
    <location>
        <begin position="71"/>
        <end position="250"/>
    </location>
</feature>
<comment type="cofactor">
    <cofactor evidence="1">
        <name>Mg(2+)</name>
        <dbReference type="ChEBI" id="CHEBI:18420"/>
    </cofactor>
</comment>
<dbReference type="FunFam" id="1.50.10.130:FF:000001">
    <property type="entry name" value="Isoprene synthase, chloroplastic"/>
    <property type="match status" value="1"/>
</dbReference>
<name>A0AAE1JY04_9FABA</name>
<evidence type="ECO:0000256" key="1">
    <source>
        <dbReference type="ARBA" id="ARBA00001946"/>
    </source>
</evidence>
<dbReference type="GO" id="GO:0000287">
    <property type="term" value="F:magnesium ion binding"/>
    <property type="evidence" value="ECO:0007669"/>
    <property type="project" value="InterPro"/>
</dbReference>
<evidence type="ECO:0000256" key="3">
    <source>
        <dbReference type="ARBA" id="ARBA00022842"/>
    </source>
</evidence>
<dbReference type="InterPro" id="IPR050148">
    <property type="entry name" value="Terpene_synthase-like"/>
</dbReference>
<dbReference type="InterPro" id="IPR036965">
    <property type="entry name" value="Terpene_synth_N_sf"/>
</dbReference>
<gene>
    <name evidence="7" type="ORF">QN277_019108</name>
</gene>
<dbReference type="EMBL" id="JAWXYG010000004">
    <property type="protein sequence ID" value="KAK4276119.1"/>
    <property type="molecule type" value="Genomic_DNA"/>
</dbReference>
<comment type="caution">
    <text evidence="7">The sequence shown here is derived from an EMBL/GenBank/DDBJ whole genome shotgun (WGS) entry which is preliminary data.</text>
</comment>
<dbReference type="SFLD" id="SFLDG01019">
    <property type="entry name" value="Terpene_Cyclase_Like_1_C_Termi"/>
    <property type="match status" value="1"/>
</dbReference>
<dbReference type="Gene3D" id="1.10.600.10">
    <property type="entry name" value="Farnesyl Diphosphate Synthase"/>
    <property type="match status" value="1"/>
</dbReference>
<dbReference type="SUPFAM" id="SSF48239">
    <property type="entry name" value="Terpenoid cyclases/Protein prenyltransferases"/>
    <property type="match status" value="1"/>
</dbReference>
<keyword evidence="3" id="KW-0460">Magnesium</keyword>
<protein>
    <submittedName>
        <fullName evidence="7">Uncharacterized protein</fullName>
    </submittedName>
</protein>
<proteinExistence type="predicted"/>
<dbReference type="GO" id="GO:0010333">
    <property type="term" value="F:terpene synthase activity"/>
    <property type="evidence" value="ECO:0007669"/>
    <property type="project" value="InterPro"/>
</dbReference>
<evidence type="ECO:0000313" key="7">
    <source>
        <dbReference type="EMBL" id="KAK4276119.1"/>
    </source>
</evidence>
<dbReference type="GO" id="GO:0080027">
    <property type="term" value="P:response to herbivore"/>
    <property type="evidence" value="ECO:0007669"/>
    <property type="project" value="UniProtKB-ARBA"/>
</dbReference>
<dbReference type="GO" id="GO:0016102">
    <property type="term" value="P:diterpenoid biosynthetic process"/>
    <property type="evidence" value="ECO:0007669"/>
    <property type="project" value="InterPro"/>
</dbReference>
<keyword evidence="4" id="KW-0456">Lyase</keyword>
<accession>A0AAE1JY04</accession>
<evidence type="ECO:0000256" key="2">
    <source>
        <dbReference type="ARBA" id="ARBA00022723"/>
    </source>
</evidence>
<dbReference type="InterPro" id="IPR001906">
    <property type="entry name" value="Terpene_synth_N"/>
</dbReference>
<keyword evidence="2" id="KW-0479">Metal-binding</keyword>
<dbReference type="PANTHER" id="PTHR31225">
    <property type="entry name" value="OS04G0344100 PROTEIN-RELATED"/>
    <property type="match status" value="1"/>
</dbReference>
<dbReference type="Pfam" id="PF01397">
    <property type="entry name" value="Terpene_synth"/>
    <property type="match status" value="1"/>
</dbReference>
<feature type="domain" description="Terpene synthase metal-binding" evidence="6">
    <location>
        <begin position="310"/>
        <end position="549"/>
    </location>
</feature>
<evidence type="ECO:0000259" key="5">
    <source>
        <dbReference type="Pfam" id="PF01397"/>
    </source>
</evidence>
<dbReference type="AlphaFoldDB" id="A0AAE1JY04"/>
<dbReference type="SFLD" id="SFLDS00005">
    <property type="entry name" value="Isoprenoid_Synthase_Type_I"/>
    <property type="match status" value="1"/>
</dbReference>
<organism evidence="7 8">
    <name type="scientific">Acacia crassicarpa</name>
    <name type="common">northern wattle</name>
    <dbReference type="NCBI Taxonomy" id="499986"/>
    <lineage>
        <taxon>Eukaryota</taxon>
        <taxon>Viridiplantae</taxon>
        <taxon>Streptophyta</taxon>
        <taxon>Embryophyta</taxon>
        <taxon>Tracheophyta</taxon>
        <taxon>Spermatophyta</taxon>
        <taxon>Magnoliopsida</taxon>
        <taxon>eudicotyledons</taxon>
        <taxon>Gunneridae</taxon>
        <taxon>Pentapetalae</taxon>
        <taxon>rosids</taxon>
        <taxon>fabids</taxon>
        <taxon>Fabales</taxon>
        <taxon>Fabaceae</taxon>
        <taxon>Caesalpinioideae</taxon>
        <taxon>mimosoid clade</taxon>
        <taxon>Acacieae</taxon>
        <taxon>Acacia</taxon>
    </lineage>
</organism>
<dbReference type="Gene3D" id="1.50.10.130">
    <property type="entry name" value="Terpene synthase, N-terminal domain"/>
    <property type="match status" value="1"/>
</dbReference>
<dbReference type="Proteomes" id="UP001293593">
    <property type="component" value="Unassembled WGS sequence"/>
</dbReference>
<dbReference type="InterPro" id="IPR044814">
    <property type="entry name" value="Terpene_cyclase_plant_C1"/>
</dbReference>
<dbReference type="Pfam" id="PF03936">
    <property type="entry name" value="Terpene_synth_C"/>
    <property type="match status" value="1"/>
</dbReference>
<dbReference type="InterPro" id="IPR005630">
    <property type="entry name" value="Terpene_synthase_metal-bd"/>
</dbReference>
<dbReference type="SUPFAM" id="SSF48576">
    <property type="entry name" value="Terpenoid synthases"/>
    <property type="match status" value="1"/>
</dbReference>
<evidence type="ECO:0000313" key="8">
    <source>
        <dbReference type="Proteomes" id="UP001293593"/>
    </source>
</evidence>
<keyword evidence="8" id="KW-1185">Reference proteome</keyword>
<dbReference type="InterPro" id="IPR008930">
    <property type="entry name" value="Terpenoid_cyclase/PrenylTrfase"/>
</dbReference>